<feature type="transmembrane region" description="Helical" evidence="7">
    <location>
        <begin position="87"/>
        <end position="108"/>
    </location>
</feature>
<dbReference type="GO" id="GO:0005886">
    <property type="term" value="C:plasma membrane"/>
    <property type="evidence" value="ECO:0007669"/>
    <property type="project" value="TreeGrafter"/>
</dbReference>
<keyword evidence="3" id="KW-0813">Transport</keyword>
<evidence type="ECO:0000256" key="2">
    <source>
        <dbReference type="ARBA" id="ARBA00008335"/>
    </source>
</evidence>
<evidence type="ECO:0000313" key="10">
    <source>
        <dbReference type="EMBL" id="RKP23086.1"/>
    </source>
</evidence>
<name>A0A4P9YT50_9FUNG</name>
<comment type="similarity">
    <text evidence="2">Belongs to the major facilitator superfamily.</text>
</comment>
<evidence type="ECO:0000313" key="11">
    <source>
        <dbReference type="Proteomes" id="UP000278143"/>
    </source>
</evidence>
<dbReference type="PANTHER" id="PTHR23501">
    <property type="entry name" value="MAJOR FACILITATOR SUPERFAMILY"/>
    <property type="match status" value="1"/>
</dbReference>
<dbReference type="OrthoDB" id="10021397at2759"/>
<evidence type="ECO:0000256" key="8">
    <source>
        <dbReference type="SAM" id="SignalP"/>
    </source>
</evidence>
<dbReference type="GO" id="GO:0012505">
    <property type="term" value="C:endomembrane system"/>
    <property type="evidence" value="ECO:0007669"/>
    <property type="project" value="UniProtKB-SubCell"/>
</dbReference>
<feature type="transmembrane region" description="Helical" evidence="7">
    <location>
        <begin position="62"/>
        <end position="81"/>
    </location>
</feature>
<feature type="transmembrane region" description="Helical" evidence="7">
    <location>
        <begin position="219"/>
        <end position="240"/>
    </location>
</feature>
<feature type="transmembrane region" description="Helical" evidence="7">
    <location>
        <begin position="261"/>
        <end position="282"/>
    </location>
</feature>
<keyword evidence="11" id="KW-1185">Reference proteome</keyword>
<evidence type="ECO:0000256" key="6">
    <source>
        <dbReference type="ARBA" id="ARBA00023136"/>
    </source>
</evidence>
<comment type="subcellular location">
    <subcellularLocation>
        <location evidence="1">Endomembrane system</location>
        <topology evidence="1">Multi-pass membrane protein</topology>
    </subcellularLocation>
</comment>
<dbReference type="Pfam" id="PF07690">
    <property type="entry name" value="MFS_1"/>
    <property type="match status" value="1"/>
</dbReference>
<evidence type="ECO:0000256" key="4">
    <source>
        <dbReference type="ARBA" id="ARBA00022692"/>
    </source>
</evidence>
<dbReference type="InterPro" id="IPR036259">
    <property type="entry name" value="MFS_trans_sf"/>
</dbReference>
<dbReference type="Gene3D" id="1.20.1720.10">
    <property type="entry name" value="Multidrug resistance protein D"/>
    <property type="match status" value="1"/>
</dbReference>
<feature type="transmembrane region" description="Helical" evidence="7">
    <location>
        <begin position="32"/>
        <end position="50"/>
    </location>
</feature>
<evidence type="ECO:0000256" key="1">
    <source>
        <dbReference type="ARBA" id="ARBA00004127"/>
    </source>
</evidence>
<evidence type="ECO:0000256" key="5">
    <source>
        <dbReference type="ARBA" id="ARBA00022989"/>
    </source>
</evidence>
<accession>A0A4P9YT50</accession>
<keyword evidence="6 7" id="KW-0472">Membrane</keyword>
<dbReference type="PRINTS" id="PR01036">
    <property type="entry name" value="TCRTETB"/>
</dbReference>
<organism evidence="10 11">
    <name type="scientific">Syncephalis pseudoplumigaleata</name>
    <dbReference type="NCBI Taxonomy" id="1712513"/>
    <lineage>
        <taxon>Eukaryota</taxon>
        <taxon>Fungi</taxon>
        <taxon>Fungi incertae sedis</taxon>
        <taxon>Zoopagomycota</taxon>
        <taxon>Zoopagomycotina</taxon>
        <taxon>Zoopagomycetes</taxon>
        <taxon>Zoopagales</taxon>
        <taxon>Piptocephalidaceae</taxon>
        <taxon>Syncephalis</taxon>
    </lineage>
</organism>
<feature type="chain" id="PRO_5020502426" evidence="8">
    <location>
        <begin position="19"/>
        <end position="289"/>
    </location>
</feature>
<dbReference type="InterPro" id="IPR020846">
    <property type="entry name" value="MFS_dom"/>
</dbReference>
<dbReference type="EMBL" id="KZ991322">
    <property type="protein sequence ID" value="RKP23086.1"/>
    <property type="molecule type" value="Genomic_DNA"/>
</dbReference>
<dbReference type="AlphaFoldDB" id="A0A4P9YT50"/>
<evidence type="ECO:0000259" key="9">
    <source>
        <dbReference type="PROSITE" id="PS50850"/>
    </source>
</evidence>
<feature type="transmembrane region" description="Helical" evidence="7">
    <location>
        <begin position="154"/>
        <end position="174"/>
    </location>
</feature>
<feature type="transmembrane region" description="Helical" evidence="7">
    <location>
        <begin position="186"/>
        <end position="207"/>
    </location>
</feature>
<evidence type="ECO:0000256" key="3">
    <source>
        <dbReference type="ARBA" id="ARBA00022448"/>
    </source>
</evidence>
<keyword evidence="8" id="KW-0732">Signal</keyword>
<feature type="signal peptide" evidence="8">
    <location>
        <begin position="1"/>
        <end position="18"/>
    </location>
</feature>
<feature type="transmembrane region" description="Helical" evidence="7">
    <location>
        <begin position="120"/>
        <end position="142"/>
    </location>
</feature>
<dbReference type="PANTHER" id="PTHR23501:SF191">
    <property type="entry name" value="VACUOLAR BASIC AMINO ACID TRANSPORTER 4"/>
    <property type="match status" value="1"/>
</dbReference>
<feature type="non-terminal residue" evidence="10">
    <location>
        <position position="289"/>
    </location>
</feature>
<gene>
    <name evidence="10" type="ORF">SYNPS1DRAFT_5698</name>
</gene>
<protein>
    <submittedName>
        <fullName evidence="10">Major facilitator superfamily domain-containing protein</fullName>
    </submittedName>
</protein>
<dbReference type="FunFam" id="1.20.1720.10:FF:000013">
    <property type="entry name" value="Related to multidrug resistance proteins"/>
    <property type="match status" value="1"/>
</dbReference>
<feature type="domain" description="Major facilitator superfamily (MFS) profile" evidence="9">
    <location>
        <begin position="1"/>
        <end position="289"/>
    </location>
</feature>
<keyword evidence="4 7" id="KW-0812">Transmembrane</keyword>
<dbReference type="GO" id="GO:0022857">
    <property type="term" value="F:transmembrane transporter activity"/>
    <property type="evidence" value="ECO:0007669"/>
    <property type="project" value="InterPro"/>
</dbReference>
<feature type="non-terminal residue" evidence="10">
    <location>
        <position position="1"/>
    </location>
</feature>
<proteinExistence type="inferred from homology"/>
<sequence length="289" mass="31260">LSLAVLLAALDQTIVATAVPKIASELGGFEQVSWVGTAYLLTSTACQPLYGSFSDIFGRRIMILFAISLFVLGSMGCGFAWSMTALIVFRAVAGVGGAGLLALVMVILTDIVPPQRCGQLQGAVGAIYALASIVGPLIGGLFTDHLTWRWAFHINLPIGAITVLVIVLALHLPAVPGSSRVKLQRVDWLGSLLVIASNVLLLLPTSWGGQDYPWQHPMVVSFYGVGAMMLAVTVWWEGWGCERYGGKRPLIAASLFRQTEIRAIFASVFAMGWVFFGFTYYFPMYYQVS</sequence>
<dbReference type="Proteomes" id="UP000278143">
    <property type="component" value="Unassembled WGS sequence"/>
</dbReference>
<reference evidence="11" key="1">
    <citation type="journal article" date="2018" name="Nat. Microbiol.">
        <title>Leveraging single-cell genomics to expand the fungal tree of life.</title>
        <authorList>
            <person name="Ahrendt S.R."/>
            <person name="Quandt C.A."/>
            <person name="Ciobanu D."/>
            <person name="Clum A."/>
            <person name="Salamov A."/>
            <person name="Andreopoulos B."/>
            <person name="Cheng J.F."/>
            <person name="Woyke T."/>
            <person name="Pelin A."/>
            <person name="Henrissat B."/>
            <person name="Reynolds N.K."/>
            <person name="Benny G.L."/>
            <person name="Smith M.E."/>
            <person name="James T.Y."/>
            <person name="Grigoriev I.V."/>
        </authorList>
    </citation>
    <scope>NUCLEOTIDE SEQUENCE [LARGE SCALE GENOMIC DNA]</scope>
    <source>
        <strain evidence="11">Benny S71-1</strain>
    </source>
</reference>
<dbReference type="InterPro" id="IPR011701">
    <property type="entry name" value="MFS"/>
</dbReference>
<dbReference type="SUPFAM" id="SSF103473">
    <property type="entry name" value="MFS general substrate transporter"/>
    <property type="match status" value="1"/>
</dbReference>
<dbReference type="PROSITE" id="PS50850">
    <property type="entry name" value="MFS"/>
    <property type="match status" value="1"/>
</dbReference>
<keyword evidence="5 7" id="KW-1133">Transmembrane helix</keyword>
<evidence type="ECO:0000256" key="7">
    <source>
        <dbReference type="SAM" id="Phobius"/>
    </source>
</evidence>